<keyword evidence="1" id="KW-0472">Membrane</keyword>
<gene>
    <name evidence="2" type="ORF">FYC77_14815</name>
</gene>
<dbReference type="Proteomes" id="UP000324104">
    <property type="component" value="Unassembled WGS sequence"/>
</dbReference>
<feature type="transmembrane region" description="Helical" evidence="1">
    <location>
        <begin position="42"/>
        <end position="63"/>
    </location>
</feature>
<feature type="transmembrane region" description="Helical" evidence="1">
    <location>
        <begin position="75"/>
        <end position="96"/>
    </location>
</feature>
<keyword evidence="3" id="KW-1185">Reference proteome</keyword>
<dbReference type="Pfam" id="PF25957">
    <property type="entry name" value="DUF7994"/>
    <property type="match status" value="1"/>
</dbReference>
<protein>
    <submittedName>
        <fullName evidence="2">Uncharacterized protein</fullName>
    </submittedName>
</protein>
<organism evidence="2 3">
    <name type="scientific">Natrialba swarupiae</name>
    <dbReference type="NCBI Taxonomy" id="2448032"/>
    <lineage>
        <taxon>Archaea</taxon>
        <taxon>Methanobacteriati</taxon>
        <taxon>Methanobacteriota</taxon>
        <taxon>Stenosarchaea group</taxon>
        <taxon>Halobacteria</taxon>
        <taxon>Halobacteriales</taxon>
        <taxon>Natrialbaceae</taxon>
        <taxon>Natrialba</taxon>
    </lineage>
</organism>
<keyword evidence="1" id="KW-0812">Transmembrane</keyword>
<feature type="transmembrane region" description="Helical" evidence="1">
    <location>
        <begin position="102"/>
        <end position="120"/>
    </location>
</feature>
<sequence length="135" mass="14195">MSRRQRRISLLVGVLFLVVFAWSFLASLEVILEELTSPTGVALVVGGLAMALGGLAFVIGGLTERVSVGGIVLEWWQFQSLGFVCLGLYMAVSGLAQPSLSLFGIAVLLAGVSFLGFGVYRLHAGPPTSDAELPV</sequence>
<evidence type="ECO:0000313" key="3">
    <source>
        <dbReference type="Proteomes" id="UP000324104"/>
    </source>
</evidence>
<dbReference type="InterPro" id="IPR058307">
    <property type="entry name" value="DUF7994"/>
</dbReference>
<accession>A0A5D5AHC7</accession>
<comment type="caution">
    <text evidence="2">The sequence shown here is derived from an EMBL/GenBank/DDBJ whole genome shotgun (WGS) entry which is preliminary data.</text>
</comment>
<evidence type="ECO:0000313" key="2">
    <source>
        <dbReference type="EMBL" id="TYT61189.1"/>
    </source>
</evidence>
<keyword evidence="1" id="KW-1133">Transmembrane helix</keyword>
<dbReference type="RefSeq" id="WP_149082274.1">
    <property type="nucleotide sequence ID" value="NZ_VTAW01000021.1"/>
</dbReference>
<evidence type="ECO:0000256" key="1">
    <source>
        <dbReference type="SAM" id="Phobius"/>
    </source>
</evidence>
<reference evidence="2 3" key="1">
    <citation type="submission" date="2019-08" db="EMBL/GenBank/DDBJ databases">
        <title>Archaea genome.</title>
        <authorList>
            <person name="Kajale S."/>
            <person name="Shouche Y."/>
            <person name="Deshpande N."/>
            <person name="Sharma A."/>
        </authorList>
    </citation>
    <scope>NUCLEOTIDE SEQUENCE [LARGE SCALE GENOMIC DNA]</scope>
    <source>
        <strain evidence="2 3">ESP3B_9</strain>
    </source>
</reference>
<name>A0A5D5AHC7_9EURY</name>
<dbReference type="EMBL" id="VTAW01000021">
    <property type="protein sequence ID" value="TYT61189.1"/>
    <property type="molecule type" value="Genomic_DNA"/>
</dbReference>
<proteinExistence type="predicted"/>
<dbReference type="AlphaFoldDB" id="A0A5D5AHC7"/>